<dbReference type="NCBIfam" id="NF033922">
    <property type="entry name" value="opr_porin_1"/>
    <property type="match status" value="1"/>
</dbReference>
<dbReference type="Pfam" id="PF05538">
    <property type="entry name" value="Campylo_MOMP"/>
    <property type="match status" value="1"/>
</dbReference>
<dbReference type="Proteomes" id="UP000052237">
    <property type="component" value="Unassembled WGS sequence"/>
</dbReference>
<evidence type="ECO:0000313" key="2">
    <source>
        <dbReference type="EMBL" id="CUU80931.1"/>
    </source>
</evidence>
<dbReference type="AlphaFoldDB" id="A0A0S4R396"/>
<dbReference type="InterPro" id="IPR008439">
    <property type="entry name" value="Campylo_MOMP"/>
</dbReference>
<name>A0A0S4R396_CAMHY</name>
<comment type="caution">
    <text evidence="2">The sequence shown here is derived from an EMBL/GenBank/DDBJ whole genome shotgun (WGS) entry which is preliminary data.</text>
</comment>
<reference evidence="2 3" key="1">
    <citation type="submission" date="2015-11" db="EMBL/GenBank/DDBJ databases">
        <authorList>
            <consortium name="Pathogen Informatics"/>
        </authorList>
    </citation>
    <scope>NUCLEOTIDE SEQUENCE [LARGE SCALE GENOMIC DNA]</scope>
    <source>
        <strain evidence="2 3">006A-0059</strain>
    </source>
</reference>
<dbReference type="SUPFAM" id="SSF56935">
    <property type="entry name" value="Porins"/>
    <property type="match status" value="1"/>
</dbReference>
<keyword evidence="3" id="KW-1185">Reference proteome</keyword>
<dbReference type="InterPro" id="IPR023614">
    <property type="entry name" value="Porin_dom_sf"/>
</dbReference>
<evidence type="ECO:0000313" key="3">
    <source>
        <dbReference type="Proteomes" id="UP000052237"/>
    </source>
</evidence>
<feature type="chain" id="PRO_5009799748" description="Major outer membrane protein" evidence="1">
    <location>
        <begin position="19"/>
        <end position="388"/>
    </location>
</feature>
<evidence type="ECO:0008006" key="4">
    <source>
        <dbReference type="Google" id="ProtNLM"/>
    </source>
</evidence>
<dbReference type="Gene3D" id="2.40.160.10">
    <property type="entry name" value="Porin"/>
    <property type="match status" value="1"/>
</dbReference>
<sequence length="388" mass="43486">MKKSTFLLVSMITSMALASSDTLQSALKDGTFSGDISAFFETRHINEGQKSVYYNNTSYIIGSVDLKYESDFYKNFKFVTGFRGTTPLYEKDKNYKTLHGTGDSTERIYEDDRMMLSNLYLEYNAYDTSVKVGLQEMITDWVGKINDGVRVTNNSIENLTLDAIWTRAQGRVYMKEMRGFKSINKDNGGLFNLGGTYKFDNGLGFKAYGLYADEVFSALGAKIFYDGQVSDELGVGGTIHYAQSDEDKNKDDGSVFEGLLYAKYLDTKLTLGYVKSGKEIGWGSLNMAGDQIVQFEEGDVMYERDAKTFYAMLSTSIADLSLTGIFGTTEYKLKGGDDTDYRQNEFSAWLSYPIMKNLQGLLIYDQVFKAQAGYPSLTQVGVGLIYSF</sequence>
<evidence type="ECO:0000256" key="1">
    <source>
        <dbReference type="SAM" id="SignalP"/>
    </source>
</evidence>
<feature type="signal peptide" evidence="1">
    <location>
        <begin position="1"/>
        <end position="18"/>
    </location>
</feature>
<protein>
    <recommendedName>
        <fullName evidence="4">Major outer membrane protein</fullName>
    </recommendedName>
</protein>
<gene>
    <name evidence="2" type="ORF">ERS686654_01228</name>
</gene>
<dbReference type="EMBL" id="FAVB01000002">
    <property type="protein sequence ID" value="CUU80931.1"/>
    <property type="molecule type" value="Genomic_DNA"/>
</dbReference>
<proteinExistence type="predicted"/>
<organism evidence="2 3">
    <name type="scientific">Campylobacter hyointestinalis subsp. hyointestinalis</name>
    <dbReference type="NCBI Taxonomy" id="91352"/>
    <lineage>
        <taxon>Bacteria</taxon>
        <taxon>Pseudomonadati</taxon>
        <taxon>Campylobacterota</taxon>
        <taxon>Epsilonproteobacteria</taxon>
        <taxon>Campylobacterales</taxon>
        <taxon>Campylobacteraceae</taxon>
        <taxon>Campylobacter</taxon>
    </lineage>
</organism>
<dbReference type="RefSeq" id="WP_059432812.1">
    <property type="nucleotide sequence ID" value="NZ_FAVB01000002.1"/>
</dbReference>
<accession>A0A0S4R396</accession>
<dbReference type="NCBIfam" id="NF033923">
    <property type="entry name" value="opr_proin_2"/>
    <property type="match status" value="1"/>
</dbReference>
<keyword evidence="1" id="KW-0732">Signal</keyword>